<dbReference type="EMBL" id="JAOQJZ010000008">
    <property type="protein sequence ID" value="MCU6706111.1"/>
    <property type="molecule type" value="Genomic_DNA"/>
</dbReference>
<dbReference type="RefSeq" id="WP_267301286.1">
    <property type="nucleotide sequence ID" value="NZ_JAOQJZ010000008.1"/>
</dbReference>
<organism evidence="1 2">
    <name type="scientific">Hominimerdicola aceti</name>
    <dbReference type="NCBI Taxonomy" id="2981726"/>
    <lineage>
        <taxon>Bacteria</taxon>
        <taxon>Bacillati</taxon>
        <taxon>Bacillota</taxon>
        <taxon>Clostridia</taxon>
        <taxon>Eubacteriales</taxon>
        <taxon>Oscillospiraceae</taxon>
        <taxon>Hominimerdicola</taxon>
    </lineage>
</organism>
<comment type="caution">
    <text evidence="1">The sequence shown here is derived from an EMBL/GenBank/DDBJ whole genome shotgun (WGS) entry which is preliminary data.</text>
</comment>
<dbReference type="Gene3D" id="1.10.287.1060">
    <property type="entry name" value="ESAT-6-like"/>
    <property type="match status" value="1"/>
</dbReference>
<accession>A0AAE3LMV1</accession>
<sequence>MAGCRIVNQGVLTALDSIESCRASFEEAGQTLISSLTSAIADMEGAAKDAFQALIDKDIKEFAETNLPEAIKGMYTLLEENRKNFEEVDQKIADNISGG</sequence>
<protein>
    <submittedName>
        <fullName evidence="1">Uncharacterized protein</fullName>
    </submittedName>
</protein>
<evidence type="ECO:0000313" key="2">
    <source>
        <dbReference type="Proteomes" id="UP001208131"/>
    </source>
</evidence>
<dbReference type="SUPFAM" id="SSF140453">
    <property type="entry name" value="EsxAB dimer-like"/>
    <property type="match status" value="1"/>
</dbReference>
<dbReference type="InterPro" id="IPR036689">
    <property type="entry name" value="ESAT-6-like_sf"/>
</dbReference>
<keyword evidence="2" id="KW-1185">Reference proteome</keyword>
<proteinExistence type="predicted"/>
<dbReference type="AlphaFoldDB" id="A0AAE3LMV1"/>
<gene>
    <name evidence="1" type="ORF">OCV57_09250</name>
</gene>
<reference evidence="1 2" key="1">
    <citation type="journal article" date="2021" name="ISME Commun">
        <title>Automated analysis of genomic sequences facilitates high-throughput and comprehensive description of bacteria.</title>
        <authorList>
            <person name="Hitch T.C.A."/>
        </authorList>
    </citation>
    <scope>NUCLEOTIDE SEQUENCE [LARGE SCALE GENOMIC DNA]</scope>
    <source>
        <strain evidence="1 2">Sanger_31</strain>
    </source>
</reference>
<evidence type="ECO:0000313" key="1">
    <source>
        <dbReference type="EMBL" id="MCU6706111.1"/>
    </source>
</evidence>
<name>A0AAE3LMV1_9FIRM</name>
<dbReference type="Proteomes" id="UP001208131">
    <property type="component" value="Unassembled WGS sequence"/>
</dbReference>